<sequence>METVSLFETELDSFVRKYQIRYPEVITYLFDSVLVNKEYFAYAWTNDVKHFGIRTSNRVEGAHSVLKRFLGNSQGGFVECWKQMHKMHESQLNIKAKFQQSLTFIKHQHRVSDFKGLHNHVSQYALDFIIKESERLEKSRSIAVNFCGCILFKTHGLPCAHMIVEYRMQSKPIPLSLIDSQWRQLNLVPQVASSNAGFDCLPQLQLQNKVGNF</sequence>
<dbReference type="InterPro" id="IPR052579">
    <property type="entry name" value="Zinc_finger_SWIM"/>
</dbReference>
<evidence type="ECO:0008006" key="3">
    <source>
        <dbReference type="Google" id="ProtNLM"/>
    </source>
</evidence>
<organism evidence="1 2">
    <name type="scientific">Papaver nudicaule</name>
    <name type="common">Iceland poppy</name>
    <dbReference type="NCBI Taxonomy" id="74823"/>
    <lineage>
        <taxon>Eukaryota</taxon>
        <taxon>Viridiplantae</taxon>
        <taxon>Streptophyta</taxon>
        <taxon>Embryophyta</taxon>
        <taxon>Tracheophyta</taxon>
        <taxon>Spermatophyta</taxon>
        <taxon>Magnoliopsida</taxon>
        <taxon>Ranunculales</taxon>
        <taxon>Papaveraceae</taxon>
        <taxon>Papaveroideae</taxon>
        <taxon>Papaver</taxon>
    </lineage>
</organism>
<dbReference type="AlphaFoldDB" id="A0AA42B2B5"/>
<reference evidence="1" key="1">
    <citation type="submission" date="2022-03" db="EMBL/GenBank/DDBJ databases">
        <title>A functionally conserved STORR gene fusion in Papaver species that diverged 16.8 million years ago.</title>
        <authorList>
            <person name="Catania T."/>
        </authorList>
    </citation>
    <scope>NUCLEOTIDE SEQUENCE</scope>
    <source>
        <strain evidence="1">S-191538</strain>
    </source>
</reference>
<proteinExistence type="predicted"/>
<dbReference type="Proteomes" id="UP001177140">
    <property type="component" value="Unassembled WGS sequence"/>
</dbReference>
<protein>
    <recommendedName>
        <fullName evidence="3">Protein FAR1-RELATED SEQUENCE</fullName>
    </recommendedName>
</protein>
<comment type="caution">
    <text evidence="1">The sequence shown here is derived from an EMBL/GenBank/DDBJ whole genome shotgun (WGS) entry which is preliminary data.</text>
</comment>
<dbReference type="EMBL" id="JAJJMA010308647">
    <property type="protein sequence ID" value="MCL7048822.1"/>
    <property type="molecule type" value="Genomic_DNA"/>
</dbReference>
<gene>
    <name evidence="1" type="ORF">MKW94_023387</name>
</gene>
<dbReference type="PANTHER" id="PTHR31569">
    <property type="entry name" value="SWIM-TYPE DOMAIN-CONTAINING PROTEIN"/>
    <property type="match status" value="1"/>
</dbReference>
<evidence type="ECO:0000313" key="1">
    <source>
        <dbReference type="EMBL" id="MCL7048822.1"/>
    </source>
</evidence>
<evidence type="ECO:0000313" key="2">
    <source>
        <dbReference type="Proteomes" id="UP001177140"/>
    </source>
</evidence>
<name>A0AA42B2B5_PAPNU</name>
<accession>A0AA42B2B5</accession>
<keyword evidence="2" id="KW-1185">Reference proteome</keyword>
<dbReference type="PANTHER" id="PTHR31569:SF4">
    <property type="entry name" value="SWIM-TYPE DOMAIN-CONTAINING PROTEIN"/>
    <property type="match status" value="1"/>
</dbReference>